<keyword evidence="6" id="KW-1185">Reference proteome</keyword>
<keyword evidence="1" id="KW-0808">Transferase</keyword>
<feature type="region of interest" description="Disordered" evidence="2">
    <location>
        <begin position="159"/>
        <end position="182"/>
    </location>
</feature>
<evidence type="ECO:0000313" key="5">
    <source>
        <dbReference type="EMBL" id="PVG83247.1"/>
    </source>
</evidence>
<dbReference type="AlphaFoldDB" id="A0A2T8FC10"/>
<evidence type="ECO:0000256" key="1">
    <source>
        <dbReference type="ARBA" id="ARBA00022527"/>
    </source>
</evidence>
<dbReference type="Proteomes" id="UP000246018">
    <property type="component" value="Unassembled WGS sequence"/>
</dbReference>
<protein>
    <recommendedName>
        <fullName evidence="7">Histidine kinase/HSP90-like ATPase domain-containing protein</fullName>
    </recommendedName>
</protein>
<feature type="domain" description="GAF" evidence="3">
    <location>
        <begin position="18"/>
        <end position="150"/>
    </location>
</feature>
<dbReference type="Pfam" id="PF13581">
    <property type="entry name" value="HATPase_c_2"/>
    <property type="match status" value="1"/>
</dbReference>
<gene>
    <name evidence="5" type="ORF">DDE18_08075</name>
</gene>
<evidence type="ECO:0000313" key="6">
    <source>
        <dbReference type="Proteomes" id="UP000246018"/>
    </source>
</evidence>
<comment type="caution">
    <text evidence="5">The sequence shown here is derived from an EMBL/GenBank/DDBJ whole genome shotgun (WGS) entry which is preliminary data.</text>
</comment>
<dbReference type="GO" id="GO:0004674">
    <property type="term" value="F:protein serine/threonine kinase activity"/>
    <property type="evidence" value="ECO:0007669"/>
    <property type="project" value="UniProtKB-KW"/>
</dbReference>
<dbReference type="PANTHER" id="PTHR35526">
    <property type="entry name" value="ANTI-SIGMA-F FACTOR RSBW-RELATED"/>
    <property type="match status" value="1"/>
</dbReference>
<evidence type="ECO:0008006" key="7">
    <source>
        <dbReference type="Google" id="ProtNLM"/>
    </source>
</evidence>
<dbReference type="InterPro" id="IPR050267">
    <property type="entry name" value="Anti-sigma-factor_SerPK"/>
</dbReference>
<dbReference type="Gene3D" id="3.30.565.10">
    <property type="entry name" value="Histidine kinase-like ATPase, C-terminal domain"/>
    <property type="match status" value="1"/>
</dbReference>
<reference evidence="5 6" key="1">
    <citation type="submission" date="2018-04" db="EMBL/GenBank/DDBJ databases">
        <title>Genome of Nocardioides gansuensis WSJ-1.</title>
        <authorList>
            <person name="Wu S."/>
            <person name="Wang G."/>
        </authorList>
    </citation>
    <scope>NUCLEOTIDE SEQUENCE [LARGE SCALE GENOMIC DNA]</scope>
    <source>
        <strain evidence="5 6">WSJ-1</strain>
    </source>
</reference>
<dbReference type="Gene3D" id="3.30.450.40">
    <property type="match status" value="1"/>
</dbReference>
<organism evidence="5 6">
    <name type="scientific">Nocardioides gansuensis</name>
    <dbReference type="NCBI Taxonomy" id="2138300"/>
    <lineage>
        <taxon>Bacteria</taxon>
        <taxon>Bacillati</taxon>
        <taxon>Actinomycetota</taxon>
        <taxon>Actinomycetes</taxon>
        <taxon>Propionibacteriales</taxon>
        <taxon>Nocardioidaceae</taxon>
        <taxon>Nocardioides</taxon>
    </lineage>
</organism>
<dbReference type="InterPro" id="IPR003594">
    <property type="entry name" value="HATPase_dom"/>
</dbReference>
<dbReference type="CDD" id="cd16936">
    <property type="entry name" value="HATPase_RsbW-like"/>
    <property type="match status" value="1"/>
</dbReference>
<dbReference type="InterPro" id="IPR003018">
    <property type="entry name" value="GAF"/>
</dbReference>
<keyword evidence="1" id="KW-0418">Kinase</keyword>
<evidence type="ECO:0000256" key="2">
    <source>
        <dbReference type="SAM" id="MobiDB-lite"/>
    </source>
</evidence>
<dbReference type="OrthoDB" id="4251531at2"/>
<dbReference type="SUPFAM" id="SSF55874">
    <property type="entry name" value="ATPase domain of HSP90 chaperone/DNA topoisomerase II/histidine kinase"/>
    <property type="match status" value="1"/>
</dbReference>
<dbReference type="EMBL" id="QDGZ01000003">
    <property type="protein sequence ID" value="PVG83247.1"/>
    <property type="molecule type" value="Genomic_DNA"/>
</dbReference>
<dbReference type="PANTHER" id="PTHR35526:SF3">
    <property type="entry name" value="ANTI-SIGMA-F FACTOR RSBW"/>
    <property type="match status" value="1"/>
</dbReference>
<proteinExistence type="predicted"/>
<name>A0A2T8FC10_9ACTN</name>
<dbReference type="Pfam" id="PF13185">
    <property type="entry name" value="GAF_2"/>
    <property type="match status" value="1"/>
</dbReference>
<accession>A0A2T8FC10</accession>
<dbReference type="SUPFAM" id="SSF55781">
    <property type="entry name" value="GAF domain-like"/>
    <property type="match status" value="1"/>
</dbReference>
<feature type="domain" description="Histidine kinase/HSP90-like ATPase" evidence="4">
    <location>
        <begin position="183"/>
        <end position="294"/>
    </location>
</feature>
<sequence>MEQVVSFAPGRAAGVDVWARAALERLGALPSVRRVGVALVEGGGRRLFFTASDRDNAERVDWCQIDAYLDVPLNTAVRTSDLVAGDLTELAVSYPEFISRQTGATPSLAAVPLRAAGQVLGGVVLFYVRPQPFDAAQRRELEELGADLGARLRAAQRASRLPSRSLEEEPVPPGARVATHPVAPDPQEVSRARSFLRGQLTAWEVDDDTLDTAVLCLSELVTNAIVHTAGGCEVRAVLDEEVLTVTVRDGGADRVDPDAEAEPLAAHGRGLALVAALSRRWGSELDAAGTTAWFVLEPGLRRCSP</sequence>
<evidence type="ECO:0000259" key="3">
    <source>
        <dbReference type="Pfam" id="PF13185"/>
    </source>
</evidence>
<dbReference type="InterPro" id="IPR036890">
    <property type="entry name" value="HATPase_C_sf"/>
</dbReference>
<keyword evidence="1" id="KW-0723">Serine/threonine-protein kinase</keyword>
<dbReference type="InterPro" id="IPR029016">
    <property type="entry name" value="GAF-like_dom_sf"/>
</dbReference>
<dbReference type="RefSeq" id="WP_116571727.1">
    <property type="nucleotide sequence ID" value="NZ_QDGZ01000003.1"/>
</dbReference>
<evidence type="ECO:0000259" key="4">
    <source>
        <dbReference type="Pfam" id="PF13581"/>
    </source>
</evidence>